<dbReference type="AlphaFoldDB" id="B9XLV2"/>
<dbReference type="InterPro" id="IPR008331">
    <property type="entry name" value="Ferritin_DPS_dom"/>
</dbReference>
<dbReference type="GO" id="GO:0006879">
    <property type="term" value="P:intracellular iron ion homeostasis"/>
    <property type="evidence" value="ECO:0007669"/>
    <property type="project" value="UniProtKB-KW"/>
</dbReference>
<dbReference type="GO" id="GO:0004322">
    <property type="term" value="F:ferroxidase activity"/>
    <property type="evidence" value="ECO:0007669"/>
    <property type="project" value="TreeGrafter"/>
</dbReference>
<accession>B9XLV2</accession>
<protein>
    <submittedName>
        <fullName evidence="8">Ferritin Dps family protein</fullName>
    </submittedName>
</protein>
<dbReference type="InterPro" id="IPR009078">
    <property type="entry name" value="Ferritin-like_SF"/>
</dbReference>
<evidence type="ECO:0000313" key="8">
    <source>
        <dbReference type="EMBL" id="EEF59209.1"/>
    </source>
</evidence>
<gene>
    <name evidence="8" type="ORF">Cflav_PD2414</name>
</gene>
<evidence type="ECO:0000256" key="1">
    <source>
        <dbReference type="ARBA" id="ARBA00008093"/>
    </source>
</evidence>
<dbReference type="GO" id="GO:0020037">
    <property type="term" value="F:heme binding"/>
    <property type="evidence" value="ECO:0007669"/>
    <property type="project" value="TreeGrafter"/>
</dbReference>
<dbReference type="RefSeq" id="WP_007416791.1">
    <property type="nucleotide sequence ID" value="NZ_ABOX02000031.1"/>
</dbReference>
<feature type="coiled-coil region" evidence="6">
    <location>
        <begin position="93"/>
        <end position="120"/>
    </location>
</feature>
<keyword evidence="2" id="KW-0409">Iron storage</keyword>
<dbReference type="EMBL" id="ABOX02000031">
    <property type="protein sequence ID" value="EEF59209.1"/>
    <property type="molecule type" value="Genomic_DNA"/>
</dbReference>
<dbReference type="GO" id="GO:0008199">
    <property type="term" value="F:ferric iron binding"/>
    <property type="evidence" value="ECO:0007669"/>
    <property type="project" value="InterPro"/>
</dbReference>
<dbReference type="CDD" id="cd00657">
    <property type="entry name" value="Ferritin_like"/>
    <property type="match status" value="1"/>
</dbReference>
<reference evidence="8 9" key="1">
    <citation type="journal article" date="2011" name="J. Bacteriol.">
        <title>Genome sequence of 'Pedosphaera parvula' Ellin514, an aerobic Verrucomicrobial isolate from pasture soil.</title>
        <authorList>
            <person name="Kant R."/>
            <person name="van Passel M.W."/>
            <person name="Sangwan P."/>
            <person name="Palva A."/>
            <person name="Lucas S."/>
            <person name="Copeland A."/>
            <person name="Lapidus A."/>
            <person name="Glavina Del Rio T."/>
            <person name="Dalin E."/>
            <person name="Tice H."/>
            <person name="Bruce D."/>
            <person name="Goodwin L."/>
            <person name="Pitluck S."/>
            <person name="Chertkov O."/>
            <person name="Larimer F.W."/>
            <person name="Land M.L."/>
            <person name="Hauser L."/>
            <person name="Brettin T.S."/>
            <person name="Detter J.C."/>
            <person name="Han S."/>
            <person name="de Vos W.M."/>
            <person name="Janssen P.H."/>
            <person name="Smidt H."/>
        </authorList>
    </citation>
    <scope>NUCLEOTIDE SEQUENCE [LARGE SCALE GENOMIC DNA]</scope>
    <source>
        <strain evidence="8 9">Ellin514</strain>
    </source>
</reference>
<evidence type="ECO:0000256" key="2">
    <source>
        <dbReference type="ARBA" id="ARBA00022434"/>
    </source>
</evidence>
<name>B9XLV2_PEDPL</name>
<dbReference type="GO" id="GO:0005829">
    <property type="term" value="C:cytosol"/>
    <property type="evidence" value="ECO:0007669"/>
    <property type="project" value="TreeGrafter"/>
</dbReference>
<dbReference type="Pfam" id="PF00210">
    <property type="entry name" value="Ferritin"/>
    <property type="match status" value="1"/>
</dbReference>
<sequence length="172" mass="19572">MAKEETKQESNISREQMVHLLNEDLAREYQAIIAYTVYSQVLKGAEYMDIARELEKHAGEELAHALKISKQIDYFGGMPGVTPKPVKVSDDPQEMLKADLENERETVAQYRQRIRQAEAMGEFALSEILREIIVQEQDHEMDLSDALGIDVPLPKSIDNGRFAEFAPTGKHR</sequence>
<evidence type="ECO:0000313" key="9">
    <source>
        <dbReference type="Proteomes" id="UP000003688"/>
    </source>
</evidence>
<evidence type="ECO:0000256" key="6">
    <source>
        <dbReference type="SAM" id="Coils"/>
    </source>
</evidence>
<keyword evidence="6" id="KW-0175">Coiled coil</keyword>
<evidence type="ECO:0000256" key="4">
    <source>
        <dbReference type="ARBA" id="ARBA00022723"/>
    </source>
</evidence>
<dbReference type="OrthoDB" id="9792238at2"/>
<dbReference type="SUPFAM" id="SSF47240">
    <property type="entry name" value="Ferritin-like"/>
    <property type="match status" value="1"/>
</dbReference>
<comment type="similarity">
    <text evidence="1">Belongs to the bacterioferritin family.</text>
</comment>
<dbReference type="STRING" id="320771.Cflav_PD2414"/>
<keyword evidence="5" id="KW-0408">Iron</keyword>
<dbReference type="PANTHER" id="PTHR30295">
    <property type="entry name" value="BACTERIOFERRITIN"/>
    <property type="match status" value="1"/>
</dbReference>
<keyword evidence="3" id="KW-0349">Heme</keyword>
<evidence type="ECO:0000256" key="5">
    <source>
        <dbReference type="ARBA" id="ARBA00023004"/>
    </source>
</evidence>
<dbReference type="InterPro" id="IPR002024">
    <property type="entry name" value="Bacterioferritin"/>
</dbReference>
<proteinExistence type="inferred from homology"/>
<dbReference type="PANTHER" id="PTHR30295:SF0">
    <property type="entry name" value="BACTERIOFERRITIN"/>
    <property type="match status" value="1"/>
</dbReference>
<organism evidence="8 9">
    <name type="scientific">Pedosphaera parvula (strain Ellin514)</name>
    <dbReference type="NCBI Taxonomy" id="320771"/>
    <lineage>
        <taxon>Bacteria</taxon>
        <taxon>Pseudomonadati</taxon>
        <taxon>Verrucomicrobiota</taxon>
        <taxon>Pedosphaerae</taxon>
        <taxon>Pedosphaerales</taxon>
        <taxon>Pedosphaeraceae</taxon>
        <taxon>Pedosphaera</taxon>
    </lineage>
</organism>
<dbReference type="PROSITE" id="PS50905">
    <property type="entry name" value="FERRITIN_LIKE"/>
    <property type="match status" value="1"/>
</dbReference>
<feature type="domain" description="Ferritin-like diiron" evidence="7">
    <location>
        <begin position="11"/>
        <end position="154"/>
    </location>
</feature>
<dbReference type="InterPro" id="IPR009040">
    <property type="entry name" value="Ferritin-like_diiron"/>
</dbReference>
<comment type="caution">
    <text evidence="8">The sequence shown here is derived from an EMBL/GenBank/DDBJ whole genome shotgun (WGS) entry which is preliminary data.</text>
</comment>
<dbReference type="GO" id="GO:0006826">
    <property type="term" value="P:iron ion transport"/>
    <property type="evidence" value="ECO:0007669"/>
    <property type="project" value="InterPro"/>
</dbReference>
<dbReference type="InterPro" id="IPR012347">
    <property type="entry name" value="Ferritin-like"/>
</dbReference>
<keyword evidence="9" id="KW-1185">Reference proteome</keyword>
<dbReference type="Proteomes" id="UP000003688">
    <property type="component" value="Unassembled WGS sequence"/>
</dbReference>
<evidence type="ECO:0000259" key="7">
    <source>
        <dbReference type="PROSITE" id="PS50905"/>
    </source>
</evidence>
<keyword evidence="4" id="KW-0479">Metal-binding</keyword>
<evidence type="ECO:0000256" key="3">
    <source>
        <dbReference type="ARBA" id="ARBA00022617"/>
    </source>
</evidence>
<dbReference type="Gene3D" id="1.20.1260.10">
    <property type="match status" value="1"/>
</dbReference>
<dbReference type="PRINTS" id="PR00601">
    <property type="entry name" value="BACFERRITIN"/>
</dbReference>